<protein>
    <submittedName>
        <fullName evidence="6">Isoprenylcysteine carboxyl methyltransferase family protein</fullName>
    </submittedName>
</protein>
<keyword evidence="4 5" id="KW-0472">Membrane</keyword>
<feature type="transmembrane region" description="Helical" evidence="5">
    <location>
        <begin position="71"/>
        <end position="90"/>
    </location>
</feature>
<sequence length="165" mass="18401">MTEHALSVSFIAFLLLQRGGELLLARRNTRRLLARGAVEHGAGHYPLIVTMHAAWLLAICVWGWSNPVSPGWLALFVVLQILRIWVLASLGSRWTTRIIVLNEPLVVRGPYRFLTHPNYAVVIAEIIVAPMVLGLWPVAIVFTLLNAVLLTIRIRSETGALLTLR</sequence>
<dbReference type="Pfam" id="PF04140">
    <property type="entry name" value="ICMT"/>
    <property type="match status" value="1"/>
</dbReference>
<keyword evidence="7" id="KW-1185">Reference proteome</keyword>
<evidence type="ECO:0000256" key="3">
    <source>
        <dbReference type="ARBA" id="ARBA00022989"/>
    </source>
</evidence>
<reference evidence="7" key="1">
    <citation type="journal article" date="2019" name="Int. J. Syst. Evol. Microbiol.">
        <title>The Global Catalogue of Microorganisms (GCM) 10K type strain sequencing project: providing services to taxonomists for standard genome sequencing and annotation.</title>
        <authorList>
            <consortium name="The Broad Institute Genomics Platform"/>
            <consortium name="The Broad Institute Genome Sequencing Center for Infectious Disease"/>
            <person name="Wu L."/>
            <person name="Ma J."/>
        </authorList>
    </citation>
    <scope>NUCLEOTIDE SEQUENCE [LARGE SCALE GENOMIC DNA]</scope>
    <source>
        <strain evidence="7">CCM 8875</strain>
    </source>
</reference>
<dbReference type="RefSeq" id="WP_131572801.1">
    <property type="nucleotide sequence ID" value="NZ_CBCSAJ010000064.1"/>
</dbReference>
<evidence type="ECO:0000256" key="1">
    <source>
        <dbReference type="ARBA" id="ARBA00004141"/>
    </source>
</evidence>
<gene>
    <name evidence="6" type="ORF">ACFQ5P_09285</name>
</gene>
<name>A0ABW4DWU7_9RHOB</name>
<dbReference type="GO" id="GO:0008168">
    <property type="term" value="F:methyltransferase activity"/>
    <property type="evidence" value="ECO:0007669"/>
    <property type="project" value="UniProtKB-KW"/>
</dbReference>
<proteinExistence type="predicted"/>
<dbReference type="EMBL" id="JBHTOQ010000022">
    <property type="protein sequence ID" value="MFD1481488.1"/>
    <property type="molecule type" value="Genomic_DNA"/>
</dbReference>
<dbReference type="Proteomes" id="UP001597302">
    <property type="component" value="Unassembled WGS sequence"/>
</dbReference>
<evidence type="ECO:0000313" key="7">
    <source>
        <dbReference type="Proteomes" id="UP001597302"/>
    </source>
</evidence>
<dbReference type="InterPro" id="IPR007269">
    <property type="entry name" value="ICMT_MeTrfase"/>
</dbReference>
<comment type="caution">
    <text evidence="6">The sequence shown here is derived from an EMBL/GenBank/DDBJ whole genome shotgun (WGS) entry which is preliminary data.</text>
</comment>
<keyword evidence="6" id="KW-0808">Transferase</keyword>
<evidence type="ECO:0000313" key="6">
    <source>
        <dbReference type="EMBL" id="MFD1481488.1"/>
    </source>
</evidence>
<keyword evidence="2 5" id="KW-0812">Transmembrane</keyword>
<keyword evidence="6" id="KW-0489">Methyltransferase</keyword>
<evidence type="ECO:0000256" key="5">
    <source>
        <dbReference type="SAM" id="Phobius"/>
    </source>
</evidence>
<keyword evidence="3 5" id="KW-1133">Transmembrane helix</keyword>
<organism evidence="6 7">
    <name type="scientific">Paracoccus nototheniae</name>
    <dbReference type="NCBI Taxonomy" id="2489002"/>
    <lineage>
        <taxon>Bacteria</taxon>
        <taxon>Pseudomonadati</taxon>
        <taxon>Pseudomonadota</taxon>
        <taxon>Alphaproteobacteria</taxon>
        <taxon>Rhodobacterales</taxon>
        <taxon>Paracoccaceae</taxon>
        <taxon>Paracoccus</taxon>
    </lineage>
</organism>
<evidence type="ECO:0000256" key="4">
    <source>
        <dbReference type="ARBA" id="ARBA00023136"/>
    </source>
</evidence>
<accession>A0ABW4DWU7</accession>
<dbReference type="GO" id="GO:0032259">
    <property type="term" value="P:methylation"/>
    <property type="evidence" value="ECO:0007669"/>
    <property type="project" value="UniProtKB-KW"/>
</dbReference>
<dbReference type="Gene3D" id="1.20.120.1630">
    <property type="match status" value="1"/>
</dbReference>
<feature type="transmembrane region" description="Helical" evidence="5">
    <location>
        <begin position="45"/>
        <end position="65"/>
    </location>
</feature>
<comment type="subcellular location">
    <subcellularLocation>
        <location evidence="1">Membrane</location>
        <topology evidence="1">Multi-pass membrane protein</topology>
    </subcellularLocation>
</comment>
<evidence type="ECO:0000256" key="2">
    <source>
        <dbReference type="ARBA" id="ARBA00022692"/>
    </source>
</evidence>
<feature type="transmembrane region" description="Helical" evidence="5">
    <location>
        <begin position="135"/>
        <end position="152"/>
    </location>
</feature>